<dbReference type="AlphaFoldDB" id="A0A2T9Z7X8"/>
<feature type="compositionally biased region" description="Polar residues" evidence="1">
    <location>
        <begin position="110"/>
        <end position="127"/>
    </location>
</feature>
<feature type="compositionally biased region" description="Polar residues" evidence="1">
    <location>
        <begin position="145"/>
        <end position="172"/>
    </location>
</feature>
<accession>A0A2T9Z7X8</accession>
<comment type="caution">
    <text evidence="2">The sequence shown here is derived from an EMBL/GenBank/DDBJ whole genome shotgun (WGS) entry which is preliminary data.</text>
</comment>
<protein>
    <submittedName>
        <fullName evidence="2">Uncharacterized protein</fullName>
    </submittedName>
</protein>
<dbReference type="EMBL" id="MBFS01001769">
    <property type="protein sequence ID" value="PVV00645.1"/>
    <property type="molecule type" value="Genomic_DNA"/>
</dbReference>
<feature type="region of interest" description="Disordered" evidence="1">
    <location>
        <begin position="1"/>
        <end position="52"/>
    </location>
</feature>
<dbReference type="OrthoDB" id="5599929at2759"/>
<evidence type="ECO:0000313" key="2">
    <source>
        <dbReference type="EMBL" id="PVV00645.1"/>
    </source>
</evidence>
<name>A0A2T9Z7X8_9FUNG</name>
<feature type="compositionally biased region" description="Polar residues" evidence="1">
    <location>
        <begin position="1"/>
        <end position="23"/>
    </location>
</feature>
<evidence type="ECO:0000313" key="3">
    <source>
        <dbReference type="Proteomes" id="UP000245609"/>
    </source>
</evidence>
<evidence type="ECO:0000256" key="1">
    <source>
        <dbReference type="SAM" id="MobiDB-lite"/>
    </source>
</evidence>
<sequence>MSILSNPNPPEYSSMSDQPSSTLSHKEPLSSFDLGNQNISSTSSFATSQSSASAPLAVLTTPTPTSAFNSVSLNNTTNHAVSPSTQVSLISEKVSQSPVSFSNNILISTPEIPSSLLNPPTLSVQTNPSSPSSTKTKRPFAEETPLTNNSGHSITPISNTQPHDSISVDSTDLSPNKKLKLKANPPELNTQLHSISPKAIASSDLTKQNKEIPPVWFKHLDSWLLFFGNVPGCKNTLSPELCSDIEAQRALFCTTIDQIIVYLTAELNIDESSRICLHFPYLNLELTSSDPEASIFTLKKLFAYHSHFLKDSESSSYQLPTDEPSINSFYFIIRSSIQPGLALAIFDSLCADASISYSSDSNQSSDNEHEPSAPTAHNISSLSKVINYINNVPSPRINHFSAHAHSLSSDNLVAEASELQNLNKVVDTKDSVSNTIDRTSKQASDLSPTADSGVVVIDDDLLEFSLTPSLNPKGMDTILEIDSSLLLANSVDATGHSVLHSTENEDLVPENNDTIIPKSASNTEINQNSLTLLVLYSTT</sequence>
<gene>
    <name evidence="2" type="ORF">BB560_004961</name>
</gene>
<keyword evidence="3" id="KW-1185">Reference proteome</keyword>
<reference evidence="2 3" key="1">
    <citation type="journal article" date="2018" name="MBio">
        <title>Comparative Genomics Reveals the Core Gene Toolbox for the Fungus-Insect Symbiosis.</title>
        <authorList>
            <person name="Wang Y."/>
            <person name="Stata M."/>
            <person name="Wang W."/>
            <person name="Stajich J.E."/>
            <person name="White M.M."/>
            <person name="Moncalvo J.M."/>
        </authorList>
    </citation>
    <scope>NUCLEOTIDE SEQUENCE [LARGE SCALE GENOMIC DNA]</scope>
    <source>
        <strain evidence="2 3">SC-DP-2</strain>
    </source>
</reference>
<organism evidence="2 3">
    <name type="scientific">Smittium megazygosporum</name>
    <dbReference type="NCBI Taxonomy" id="133381"/>
    <lineage>
        <taxon>Eukaryota</taxon>
        <taxon>Fungi</taxon>
        <taxon>Fungi incertae sedis</taxon>
        <taxon>Zoopagomycota</taxon>
        <taxon>Kickxellomycotina</taxon>
        <taxon>Harpellomycetes</taxon>
        <taxon>Harpellales</taxon>
        <taxon>Legeriomycetaceae</taxon>
        <taxon>Smittium</taxon>
    </lineage>
</organism>
<feature type="compositionally biased region" description="Low complexity" evidence="1">
    <location>
        <begin position="40"/>
        <end position="52"/>
    </location>
</feature>
<feature type="region of interest" description="Disordered" evidence="1">
    <location>
        <begin position="110"/>
        <end position="172"/>
    </location>
</feature>
<proteinExistence type="predicted"/>
<dbReference type="Proteomes" id="UP000245609">
    <property type="component" value="Unassembled WGS sequence"/>
</dbReference>